<dbReference type="EMBL" id="PIPQ01000002">
    <property type="protein sequence ID" value="RUO42959.1"/>
    <property type="molecule type" value="Genomic_DNA"/>
</dbReference>
<comment type="caution">
    <text evidence="8">The sequence shown here is derived from an EMBL/GenBank/DDBJ whole genome shotgun (WGS) entry which is preliminary data.</text>
</comment>
<dbReference type="HAMAP" id="MF_01147">
    <property type="entry name" value="Lgt"/>
    <property type="match status" value="1"/>
</dbReference>
<dbReference type="RefSeq" id="WP_126757174.1">
    <property type="nucleotide sequence ID" value="NZ_PIPQ01000002.1"/>
</dbReference>
<dbReference type="Proteomes" id="UP000286976">
    <property type="component" value="Unassembled WGS sequence"/>
</dbReference>
<dbReference type="PANTHER" id="PTHR30589:SF0">
    <property type="entry name" value="PHOSPHATIDYLGLYCEROL--PROLIPOPROTEIN DIACYLGLYCERYL TRANSFERASE"/>
    <property type="match status" value="1"/>
</dbReference>
<feature type="transmembrane region" description="Helical" evidence="7">
    <location>
        <begin position="23"/>
        <end position="40"/>
    </location>
</feature>
<keyword evidence="9" id="KW-1185">Reference proteome</keyword>
<dbReference type="InterPro" id="IPR001640">
    <property type="entry name" value="Lgt"/>
</dbReference>
<feature type="binding site" evidence="7">
    <location>
        <position position="142"/>
    </location>
    <ligand>
        <name>a 1,2-diacyl-sn-glycero-3-phospho-(1'-sn-glycerol)</name>
        <dbReference type="ChEBI" id="CHEBI:64716"/>
    </ligand>
</feature>
<dbReference type="GO" id="GO:0008961">
    <property type="term" value="F:phosphatidylglycerol-prolipoprotein diacylglyceryl transferase activity"/>
    <property type="evidence" value="ECO:0007669"/>
    <property type="project" value="UniProtKB-UniRule"/>
</dbReference>
<keyword evidence="2 7" id="KW-1003">Cell membrane</keyword>
<gene>
    <name evidence="7" type="primary">lgt</name>
    <name evidence="8" type="ORF">CWE15_06035</name>
</gene>
<dbReference type="EC" id="2.5.1.145" evidence="7"/>
<dbReference type="PANTHER" id="PTHR30589">
    <property type="entry name" value="PROLIPOPROTEIN DIACYLGLYCERYL TRANSFERASE"/>
    <property type="match status" value="1"/>
</dbReference>
<feature type="transmembrane region" description="Helical" evidence="7">
    <location>
        <begin position="90"/>
        <end position="115"/>
    </location>
</feature>
<keyword evidence="8" id="KW-0449">Lipoprotein</keyword>
<dbReference type="OrthoDB" id="871140at2"/>
<dbReference type="GO" id="GO:0005886">
    <property type="term" value="C:plasma membrane"/>
    <property type="evidence" value="ECO:0007669"/>
    <property type="project" value="UniProtKB-SubCell"/>
</dbReference>
<dbReference type="AlphaFoldDB" id="A0A432X7W4"/>
<keyword evidence="5 7" id="KW-1133">Transmembrane helix</keyword>
<feature type="transmembrane region" description="Helical" evidence="7">
    <location>
        <begin position="177"/>
        <end position="195"/>
    </location>
</feature>
<keyword evidence="3 7" id="KW-0808">Transferase</keyword>
<reference evidence="8 9" key="1">
    <citation type="journal article" date="2011" name="Front. Microbiol.">
        <title>Genomic signatures of strain selection and enhancement in Bacillus atrophaeus var. globigii, a historical biowarfare simulant.</title>
        <authorList>
            <person name="Gibbons H.S."/>
            <person name="Broomall S.M."/>
            <person name="McNew L.A."/>
            <person name="Daligault H."/>
            <person name="Chapman C."/>
            <person name="Bruce D."/>
            <person name="Karavis M."/>
            <person name="Krepps M."/>
            <person name="McGregor P.A."/>
            <person name="Hong C."/>
            <person name="Park K.H."/>
            <person name="Akmal A."/>
            <person name="Feldman A."/>
            <person name="Lin J.S."/>
            <person name="Chang W.E."/>
            <person name="Higgs B.W."/>
            <person name="Demirev P."/>
            <person name="Lindquist J."/>
            <person name="Liem A."/>
            <person name="Fochler E."/>
            <person name="Read T.D."/>
            <person name="Tapia R."/>
            <person name="Johnson S."/>
            <person name="Bishop-Lilly K.A."/>
            <person name="Detter C."/>
            <person name="Han C."/>
            <person name="Sozhamannan S."/>
            <person name="Rosenzweig C.N."/>
            <person name="Skowronski E.W."/>
        </authorList>
    </citation>
    <scope>NUCLEOTIDE SEQUENCE [LARGE SCALE GENOMIC DNA]</scope>
    <source>
        <strain evidence="8 9">AIT1</strain>
    </source>
</reference>
<proteinExistence type="inferred from homology"/>
<protein>
    <recommendedName>
        <fullName evidence="7">Phosphatidylglycerol--prolipoprotein diacylglyceryl transferase</fullName>
        <ecNumber evidence="7">2.5.1.145</ecNumber>
    </recommendedName>
</protein>
<evidence type="ECO:0000313" key="9">
    <source>
        <dbReference type="Proteomes" id="UP000286976"/>
    </source>
</evidence>
<comment type="catalytic activity">
    <reaction evidence="7">
        <text>L-cysteinyl-[prolipoprotein] + a 1,2-diacyl-sn-glycero-3-phospho-(1'-sn-glycerol) = an S-1,2-diacyl-sn-glyceryl-L-cysteinyl-[prolipoprotein] + sn-glycerol 1-phosphate + H(+)</text>
        <dbReference type="Rhea" id="RHEA:56712"/>
        <dbReference type="Rhea" id="RHEA-COMP:14679"/>
        <dbReference type="Rhea" id="RHEA-COMP:14680"/>
        <dbReference type="ChEBI" id="CHEBI:15378"/>
        <dbReference type="ChEBI" id="CHEBI:29950"/>
        <dbReference type="ChEBI" id="CHEBI:57685"/>
        <dbReference type="ChEBI" id="CHEBI:64716"/>
        <dbReference type="ChEBI" id="CHEBI:140658"/>
        <dbReference type="EC" id="2.5.1.145"/>
    </reaction>
</comment>
<keyword evidence="4 7" id="KW-0812">Transmembrane</keyword>
<sequence>MNSEPLQYPHIDPVFISLGPLDLHWYGVMYLLGAVFAYWWGSKRAAADANWKKEQWQDLLFWSFLALIIGGRVGYVLFYQFGSFLQNPLYLFNIMSGGMSFHGGLLGVILAFVVYARKQKVSLWQVGDFAAPMVPVGLGLGRIGNFINGELWGRASDVPWAMVFPHAGPIARHPSQLYQALGEGLLLFLVLWWFSRSPRPVGAVSGLFLLGYGVARFAVEYFREPDAHLGLLGFFSMGQWLSLPMVLLGAGILYLAYKKKGLATAKPLGANV</sequence>
<dbReference type="GO" id="GO:0042158">
    <property type="term" value="P:lipoprotein biosynthetic process"/>
    <property type="evidence" value="ECO:0007669"/>
    <property type="project" value="UniProtKB-UniRule"/>
</dbReference>
<comment type="pathway">
    <text evidence="7">Protein modification; lipoprotein biosynthesis (diacylglyceryl transfer).</text>
</comment>
<dbReference type="PROSITE" id="PS01311">
    <property type="entry name" value="LGT"/>
    <property type="match status" value="1"/>
</dbReference>
<feature type="transmembrane region" description="Helical" evidence="7">
    <location>
        <begin position="201"/>
        <end position="219"/>
    </location>
</feature>
<evidence type="ECO:0000256" key="4">
    <source>
        <dbReference type="ARBA" id="ARBA00022692"/>
    </source>
</evidence>
<evidence type="ECO:0000256" key="2">
    <source>
        <dbReference type="ARBA" id="ARBA00022475"/>
    </source>
</evidence>
<evidence type="ECO:0000256" key="6">
    <source>
        <dbReference type="ARBA" id="ARBA00023136"/>
    </source>
</evidence>
<evidence type="ECO:0000256" key="3">
    <source>
        <dbReference type="ARBA" id="ARBA00022679"/>
    </source>
</evidence>
<evidence type="ECO:0000256" key="7">
    <source>
        <dbReference type="HAMAP-Rule" id="MF_01147"/>
    </source>
</evidence>
<dbReference type="Pfam" id="PF01790">
    <property type="entry name" value="LGT"/>
    <property type="match status" value="1"/>
</dbReference>
<feature type="transmembrane region" description="Helical" evidence="7">
    <location>
        <begin position="231"/>
        <end position="257"/>
    </location>
</feature>
<evidence type="ECO:0000313" key="8">
    <source>
        <dbReference type="EMBL" id="RUO42959.1"/>
    </source>
</evidence>
<keyword evidence="6 7" id="KW-0472">Membrane</keyword>
<feature type="transmembrane region" description="Helical" evidence="7">
    <location>
        <begin position="60"/>
        <end position="78"/>
    </location>
</feature>
<dbReference type="UniPathway" id="UPA00664"/>
<comment type="function">
    <text evidence="7">Catalyzes the transfer of the diacylglyceryl group from phosphatidylglycerol to the sulfhydryl group of the N-terminal cysteine of a prolipoprotein, the first step in the formation of mature lipoproteins.</text>
</comment>
<accession>A0A432X7W4</accession>
<name>A0A432X7W4_9GAMM</name>
<organism evidence="8 9">
    <name type="scientific">Aliidiomarina taiwanensis</name>
    <dbReference type="NCBI Taxonomy" id="946228"/>
    <lineage>
        <taxon>Bacteria</taxon>
        <taxon>Pseudomonadati</taxon>
        <taxon>Pseudomonadota</taxon>
        <taxon>Gammaproteobacteria</taxon>
        <taxon>Alteromonadales</taxon>
        <taxon>Idiomarinaceae</taxon>
        <taxon>Aliidiomarina</taxon>
    </lineage>
</organism>
<evidence type="ECO:0000256" key="5">
    <source>
        <dbReference type="ARBA" id="ARBA00022989"/>
    </source>
</evidence>
<comment type="subcellular location">
    <subcellularLocation>
        <location evidence="7">Cell membrane</location>
        <topology evidence="7">Multi-pass membrane protein</topology>
    </subcellularLocation>
</comment>
<dbReference type="NCBIfam" id="TIGR00544">
    <property type="entry name" value="lgt"/>
    <property type="match status" value="1"/>
</dbReference>
<comment type="similarity">
    <text evidence="1 7">Belongs to the Lgt family.</text>
</comment>
<evidence type="ECO:0000256" key="1">
    <source>
        <dbReference type="ARBA" id="ARBA00007150"/>
    </source>
</evidence>